<keyword evidence="2" id="KW-0521">NADP</keyword>
<dbReference type="InterPro" id="IPR051164">
    <property type="entry name" value="NmrA-like_oxidored"/>
</dbReference>
<evidence type="ECO:0000256" key="3">
    <source>
        <dbReference type="SAM" id="MobiDB-lite"/>
    </source>
</evidence>
<dbReference type="Proteomes" id="UP000027195">
    <property type="component" value="Unassembled WGS sequence"/>
</dbReference>
<keyword evidence="6" id="KW-1185">Reference proteome</keyword>
<dbReference type="InterPro" id="IPR008030">
    <property type="entry name" value="NmrA-like"/>
</dbReference>
<dbReference type="SUPFAM" id="SSF51735">
    <property type="entry name" value="NAD(P)-binding Rossmann-fold domains"/>
    <property type="match status" value="1"/>
</dbReference>
<dbReference type="OrthoDB" id="300709at2759"/>
<dbReference type="EMBL" id="KL198126">
    <property type="protein sequence ID" value="KDQ06696.1"/>
    <property type="molecule type" value="Genomic_DNA"/>
</dbReference>
<dbReference type="GO" id="GO:0005634">
    <property type="term" value="C:nucleus"/>
    <property type="evidence" value="ECO:0007669"/>
    <property type="project" value="TreeGrafter"/>
</dbReference>
<feature type="region of interest" description="Disordered" evidence="3">
    <location>
        <begin position="333"/>
        <end position="354"/>
    </location>
</feature>
<dbReference type="Pfam" id="PF05368">
    <property type="entry name" value="NmrA"/>
    <property type="match status" value="1"/>
</dbReference>
<comment type="similarity">
    <text evidence="1">Belongs to the NmrA-type oxidoreductase family.</text>
</comment>
<organism evidence="5 6">
    <name type="scientific">Botryobasidium botryosum (strain FD-172 SS1)</name>
    <dbReference type="NCBI Taxonomy" id="930990"/>
    <lineage>
        <taxon>Eukaryota</taxon>
        <taxon>Fungi</taxon>
        <taxon>Dikarya</taxon>
        <taxon>Basidiomycota</taxon>
        <taxon>Agaricomycotina</taxon>
        <taxon>Agaricomycetes</taxon>
        <taxon>Cantharellales</taxon>
        <taxon>Botryobasidiaceae</taxon>
        <taxon>Botryobasidium</taxon>
    </lineage>
</organism>
<gene>
    <name evidence="5" type="ORF">BOTBODRAFT_244254</name>
</gene>
<dbReference type="Gene3D" id="3.90.25.10">
    <property type="entry name" value="UDP-galactose 4-epimerase, domain 1"/>
    <property type="match status" value="1"/>
</dbReference>
<evidence type="ECO:0000259" key="4">
    <source>
        <dbReference type="Pfam" id="PF05368"/>
    </source>
</evidence>
<feature type="domain" description="NmrA-like" evidence="4">
    <location>
        <begin position="6"/>
        <end position="280"/>
    </location>
</feature>
<dbReference type="InterPro" id="IPR036291">
    <property type="entry name" value="NAD(P)-bd_dom_sf"/>
</dbReference>
<dbReference type="InParanoid" id="A0A067M532"/>
<evidence type="ECO:0000313" key="5">
    <source>
        <dbReference type="EMBL" id="KDQ06696.1"/>
    </source>
</evidence>
<dbReference type="PANTHER" id="PTHR42748">
    <property type="entry name" value="NITROGEN METABOLITE REPRESSION PROTEIN NMRA FAMILY MEMBER"/>
    <property type="match status" value="1"/>
</dbReference>
<dbReference type="STRING" id="930990.A0A067M532"/>
<dbReference type="Gene3D" id="3.40.50.720">
    <property type="entry name" value="NAD(P)-binding Rossmann-like Domain"/>
    <property type="match status" value="1"/>
</dbReference>
<evidence type="ECO:0000256" key="2">
    <source>
        <dbReference type="ARBA" id="ARBA00022857"/>
    </source>
</evidence>
<dbReference type="AlphaFoldDB" id="A0A067M532"/>
<protein>
    <recommendedName>
        <fullName evidence="4">NmrA-like domain-containing protein</fullName>
    </recommendedName>
</protein>
<name>A0A067M532_BOTB1</name>
<accession>A0A067M532</accession>
<dbReference type="PANTHER" id="PTHR42748:SF14">
    <property type="entry name" value="SNOAL-LIKE DOMAIN-CONTAINING PROTEIN"/>
    <property type="match status" value="1"/>
</dbReference>
<dbReference type="HOGENOM" id="CLU_007383_8_0_1"/>
<dbReference type="CDD" id="cd05251">
    <property type="entry name" value="NmrA_like_SDR_a"/>
    <property type="match status" value="1"/>
</dbReference>
<evidence type="ECO:0000256" key="1">
    <source>
        <dbReference type="ARBA" id="ARBA00006328"/>
    </source>
</evidence>
<sequence length="354" mass="38990">MSTTSTKLILVIGGTGAQGVAVVKALVAPGQDGTPSPWSVRVLTRDPSHVRAKELLGNPSIEFFKGSFTNFEEVYAALDGAYGAYINTDGFTVGEQAEIYAGIRIFELAKQIGTLKHYVWSSLDYALKKGNYDPQYKVDHFNGKGRVSEWMSVQPSAKTGDGMTWSVLTSGPYMDMLTHLFAPANTRPDGTVVFAAPIGTGHIPLIALSDLGWWARYIFDNREKISAQELEVASEIVSWPHLVDTFTKVTGQPAVFVNLTLNEYFDTFRNPDIPVANGLNGGTTFRQNFSGFWAVWRDDVVTRDIEWIKSVHPGTVSLEQWMRETGYDGSMSKLLKNTADGHGPTRNPDKVAQL</sequence>
<evidence type="ECO:0000313" key="6">
    <source>
        <dbReference type="Proteomes" id="UP000027195"/>
    </source>
</evidence>
<proteinExistence type="inferred from homology"/>
<reference evidence="6" key="1">
    <citation type="journal article" date="2014" name="Proc. Natl. Acad. Sci. U.S.A.">
        <title>Extensive sampling of basidiomycete genomes demonstrates inadequacy of the white-rot/brown-rot paradigm for wood decay fungi.</title>
        <authorList>
            <person name="Riley R."/>
            <person name="Salamov A.A."/>
            <person name="Brown D.W."/>
            <person name="Nagy L.G."/>
            <person name="Floudas D."/>
            <person name="Held B.W."/>
            <person name="Levasseur A."/>
            <person name="Lombard V."/>
            <person name="Morin E."/>
            <person name="Otillar R."/>
            <person name="Lindquist E.A."/>
            <person name="Sun H."/>
            <person name="LaButti K.M."/>
            <person name="Schmutz J."/>
            <person name="Jabbour D."/>
            <person name="Luo H."/>
            <person name="Baker S.E."/>
            <person name="Pisabarro A.G."/>
            <person name="Walton J.D."/>
            <person name="Blanchette R.A."/>
            <person name="Henrissat B."/>
            <person name="Martin F."/>
            <person name="Cullen D."/>
            <person name="Hibbett D.S."/>
            <person name="Grigoriev I.V."/>
        </authorList>
    </citation>
    <scope>NUCLEOTIDE SEQUENCE [LARGE SCALE GENOMIC DNA]</scope>
    <source>
        <strain evidence="6">FD-172 SS1</strain>
    </source>
</reference>